<accession>A0A101LXC0</accession>
<reference evidence="1" key="1">
    <citation type="journal article" date="2015" name="Genome Biol. Evol.">
        <title>Organellar Genomes of White Spruce (Picea glauca): Assembly and Annotation.</title>
        <authorList>
            <person name="Jackman S.D."/>
            <person name="Warren R.L."/>
            <person name="Gibb E.A."/>
            <person name="Vandervalk B.P."/>
            <person name="Mohamadi H."/>
            <person name="Chu J."/>
            <person name="Raymond A."/>
            <person name="Pleasance S."/>
            <person name="Coope R."/>
            <person name="Wildung M.R."/>
            <person name="Ritland C.E."/>
            <person name="Bousquet J."/>
            <person name="Jones S.J."/>
            <person name="Bohlmann J."/>
            <person name="Birol I."/>
        </authorList>
    </citation>
    <scope>NUCLEOTIDE SEQUENCE [LARGE SCALE GENOMIC DNA]</scope>
    <source>
        <tissue evidence="1">Flushing bud</tissue>
    </source>
</reference>
<evidence type="ECO:0000313" key="1">
    <source>
        <dbReference type="EMBL" id="KUM47070.1"/>
    </source>
</evidence>
<keyword evidence="1" id="KW-0496">Mitochondrion</keyword>
<proteinExistence type="predicted"/>
<dbReference type="EMBL" id="LKAM01000008">
    <property type="protein sequence ID" value="KUM47070.1"/>
    <property type="molecule type" value="Genomic_DNA"/>
</dbReference>
<organism evidence="1">
    <name type="scientific">Picea glauca</name>
    <name type="common">White spruce</name>
    <name type="synonym">Pinus glauca</name>
    <dbReference type="NCBI Taxonomy" id="3330"/>
    <lineage>
        <taxon>Eukaryota</taxon>
        <taxon>Viridiplantae</taxon>
        <taxon>Streptophyta</taxon>
        <taxon>Embryophyta</taxon>
        <taxon>Tracheophyta</taxon>
        <taxon>Spermatophyta</taxon>
        <taxon>Pinopsida</taxon>
        <taxon>Pinidae</taxon>
        <taxon>Conifers I</taxon>
        <taxon>Pinales</taxon>
        <taxon>Pinaceae</taxon>
        <taxon>Picea</taxon>
    </lineage>
</organism>
<protein>
    <submittedName>
        <fullName evidence="1">Uncharacterized protein</fullName>
    </submittedName>
</protein>
<geneLocation type="mitochondrion" evidence="1"/>
<dbReference type="AlphaFoldDB" id="A0A101LXC0"/>
<name>A0A101LXC0_PICGL</name>
<comment type="caution">
    <text evidence="1">The sequence shown here is derived from an EMBL/GenBank/DDBJ whole genome shotgun (WGS) entry which is preliminary data.</text>
</comment>
<sequence length="119" mass="13077">MLYLFIITGSNMPCRTPGRLLQARPTLLSFIGCCCLVTPFKLVPRWTSLNTCIPSISASGYGCMVVIIILWPLEPCSGERREHRPPPRIDHRSVPVTVACIIIGIHRPITVGPMGPLSP</sequence>
<gene>
    <name evidence="1" type="ORF">ABT39_MTgene6076</name>
</gene>